<dbReference type="PANTHER" id="PTHR43214">
    <property type="entry name" value="TWO-COMPONENT RESPONSE REGULATOR"/>
    <property type="match status" value="1"/>
</dbReference>
<comment type="caution">
    <text evidence="3">The sequence shown here is derived from an EMBL/GenBank/DDBJ whole genome shotgun (WGS) entry which is preliminary data.</text>
</comment>
<dbReference type="InterPro" id="IPR000792">
    <property type="entry name" value="Tscrpt_reg_LuxR_C"/>
</dbReference>
<dbReference type="Pfam" id="PF00196">
    <property type="entry name" value="GerE"/>
    <property type="match status" value="1"/>
</dbReference>
<organism evidence="3">
    <name type="scientific">Anaerolinea thermolimosa</name>
    <dbReference type="NCBI Taxonomy" id="229919"/>
    <lineage>
        <taxon>Bacteria</taxon>
        <taxon>Bacillati</taxon>
        <taxon>Chloroflexota</taxon>
        <taxon>Anaerolineae</taxon>
        <taxon>Anaerolineales</taxon>
        <taxon>Anaerolineaceae</taxon>
        <taxon>Anaerolinea</taxon>
    </lineage>
</organism>
<evidence type="ECO:0000256" key="1">
    <source>
        <dbReference type="ARBA" id="ARBA00023125"/>
    </source>
</evidence>
<dbReference type="PRINTS" id="PR00038">
    <property type="entry name" value="HTHLUXR"/>
</dbReference>
<dbReference type="InterPro" id="IPR036388">
    <property type="entry name" value="WH-like_DNA-bd_sf"/>
</dbReference>
<evidence type="ECO:0000313" key="3">
    <source>
        <dbReference type="EMBL" id="HGS22972.1"/>
    </source>
</evidence>
<dbReference type="CDD" id="cd06170">
    <property type="entry name" value="LuxR_C_like"/>
    <property type="match status" value="1"/>
</dbReference>
<keyword evidence="1" id="KW-0238">DNA-binding</keyword>
<dbReference type="AlphaFoldDB" id="A0A7C4KJ94"/>
<dbReference type="Gene3D" id="1.10.10.10">
    <property type="entry name" value="Winged helix-like DNA-binding domain superfamily/Winged helix DNA-binding domain"/>
    <property type="match status" value="1"/>
</dbReference>
<protein>
    <submittedName>
        <fullName evidence="3">Helix-turn-helix transcriptional regulator</fullName>
    </submittedName>
</protein>
<dbReference type="GO" id="GO:0003677">
    <property type="term" value="F:DNA binding"/>
    <property type="evidence" value="ECO:0007669"/>
    <property type="project" value="UniProtKB-KW"/>
</dbReference>
<evidence type="ECO:0000259" key="2">
    <source>
        <dbReference type="PROSITE" id="PS50043"/>
    </source>
</evidence>
<dbReference type="InterPro" id="IPR016032">
    <property type="entry name" value="Sig_transdc_resp-reg_C-effctor"/>
</dbReference>
<feature type="domain" description="HTH luxR-type" evidence="2">
    <location>
        <begin position="68"/>
        <end position="133"/>
    </location>
</feature>
<dbReference type="SMART" id="SM00421">
    <property type="entry name" value="HTH_LUXR"/>
    <property type="match status" value="1"/>
</dbReference>
<reference evidence="3" key="1">
    <citation type="journal article" date="2020" name="mSystems">
        <title>Genome- and Community-Level Interaction Insights into Carbon Utilization and Element Cycling Functions of Hydrothermarchaeota in Hydrothermal Sediment.</title>
        <authorList>
            <person name="Zhou Z."/>
            <person name="Liu Y."/>
            <person name="Xu W."/>
            <person name="Pan J."/>
            <person name="Luo Z.H."/>
            <person name="Li M."/>
        </authorList>
    </citation>
    <scope>NUCLEOTIDE SEQUENCE [LARGE SCALE GENOMIC DNA]</scope>
    <source>
        <strain evidence="3">SpSt-573</strain>
    </source>
</reference>
<sequence>MTRILFIPNPHTFLWFEVDQPAEEIIAAIQEGSWRPPISSPSFTGQVFHPTFQDNIVIVTSPPDAGPGIHRIHTLSRRQKEVLKYLAAGLTTRQIALRLRVHPRTVLYHIAELKETFHASTRAELIASATEYLSN</sequence>
<name>A0A7C4KJ94_9CHLR</name>
<proteinExistence type="predicted"/>
<dbReference type="PANTHER" id="PTHR43214:SF43">
    <property type="entry name" value="TWO-COMPONENT RESPONSE REGULATOR"/>
    <property type="match status" value="1"/>
</dbReference>
<dbReference type="InterPro" id="IPR039420">
    <property type="entry name" value="WalR-like"/>
</dbReference>
<dbReference type="EMBL" id="DSYK01000704">
    <property type="protein sequence ID" value="HGS22972.1"/>
    <property type="molecule type" value="Genomic_DNA"/>
</dbReference>
<accession>A0A7C4KJ94</accession>
<dbReference type="GO" id="GO:0006355">
    <property type="term" value="P:regulation of DNA-templated transcription"/>
    <property type="evidence" value="ECO:0007669"/>
    <property type="project" value="InterPro"/>
</dbReference>
<dbReference type="PROSITE" id="PS50043">
    <property type="entry name" value="HTH_LUXR_2"/>
    <property type="match status" value="1"/>
</dbReference>
<dbReference type="SUPFAM" id="SSF46894">
    <property type="entry name" value="C-terminal effector domain of the bipartite response regulators"/>
    <property type="match status" value="1"/>
</dbReference>
<gene>
    <name evidence="3" type="ORF">ENT37_14050</name>
</gene>